<comment type="catalytic activity">
    <reaction evidence="6">
        <text>a phenol + 3'-phosphoadenylyl sulfate = an aryl sulfate + adenosine 3',5'-bisphosphate + H(+)</text>
        <dbReference type="Rhea" id="RHEA:12164"/>
        <dbReference type="ChEBI" id="CHEBI:15378"/>
        <dbReference type="ChEBI" id="CHEBI:33853"/>
        <dbReference type="ChEBI" id="CHEBI:58339"/>
        <dbReference type="ChEBI" id="CHEBI:58343"/>
        <dbReference type="ChEBI" id="CHEBI:140317"/>
        <dbReference type="EC" id="2.8.2.1"/>
    </reaction>
    <physiologicalReaction direction="left-to-right" evidence="6">
        <dbReference type="Rhea" id="RHEA:12165"/>
    </physiologicalReaction>
</comment>
<evidence type="ECO:0000256" key="9">
    <source>
        <dbReference type="ARBA" id="ARBA00093259"/>
    </source>
</evidence>
<dbReference type="Proteomes" id="UP000472268">
    <property type="component" value="Chromosome 16"/>
</dbReference>
<feature type="compositionally biased region" description="Pro residues" evidence="11">
    <location>
        <begin position="340"/>
        <end position="357"/>
    </location>
</feature>
<evidence type="ECO:0000256" key="6">
    <source>
        <dbReference type="ARBA" id="ARBA00052984"/>
    </source>
</evidence>
<proteinExistence type="inferred from homology"/>
<evidence type="ECO:0000256" key="4">
    <source>
        <dbReference type="ARBA" id="ARBA00022679"/>
    </source>
</evidence>
<keyword evidence="4 10" id="KW-0808">Transferase</keyword>
<feature type="region of interest" description="Disordered" evidence="11">
    <location>
        <begin position="326"/>
        <end position="357"/>
    </location>
</feature>
<evidence type="ECO:0000256" key="5">
    <source>
        <dbReference type="ARBA" id="ARBA00048219"/>
    </source>
</evidence>
<feature type="domain" description="Sulfotransferase" evidence="12">
    <location>
        <begin position="82"/>
        <end position="326"/>
    </location>
</feature>
<dbReference type="AlphaFoldDB" id="A0A673VAN1"/>
<comment type="catalytic activity">
    <reaction evidence="9">
        <text>3,3'-diiodo-L-thyronine + 3'-phosphoadenylyl sulfate = 3,3'-diiodo-L-thyronine sulfate + adenosine 3',5'-bisphosphate + H(+)</text>
        <dbReference type="Rhea" id="RHEA:67892"/>
        <dbReference type="ChEBI" id="CHEBI:15378"/>
        <dbReference type="ChEBI" id="CHEBI:58339"/>
        <dbReference type="ChEBI" id="CHEBI:58343"/>
        <dbReference type="ChEBI" id="CHEBI:176514"/>
        <dbReference type="ChEBI" id="CHEBI:176515"/>
    </reaction>
    <physiologicalReaction direction="left-to-right" evidence="9">
        <dbReference type="Rhea" id="RHEA:67893"/>
    </physiologicalReaction>
</comment>
<evidence type="ECO:0000256" key="1">
    <source>
        <dbReference type="ARBA" id="ARBA00004496"/>
    </source>
</evidence>
<dbReference type="PANTHER" id="PTHR11783">
    <property type="entry name" value="SULFOTRANSFERASE SULT"/>
    <property type="match status" value="1"/>
</dbReference>
<dbReference type="InterPro" id="IPR000863">
    <property type="entry name" value="Sulfotransferase_dom"/>
</dbReference>
<dbReference type="SUPFAM" id="SSF52540">
    <property type="entry name" value="P-loop containing nucleoside triphosphate hydrolases"/>
    <property type="match status" value="1"/>
</dbReference>
<comment type="catalytic activity">
    <reaction evidence="8">
        <text>3,3',5'-triiodo-L-thyronine + 3'-phosphoadenylyl sulfate = 3,3',5'-triiodo-L-thyronine sulfate + adenosine 3',5'-bisphosphate + H(+)</text>
        <dbReference type="Rhea" id="RHEA:67888"/>
        <dbReference type="ChEBI" id="CHEBI:15378"/>
        <dbReference type="ChEBI" id="CHEBI:57261"/>
        <dbReference type="ChEBI" id="CHEBI:58339"/>
        <dbReference type="ChEBI" id="CHEBI:58343"/>
        <dbReference type="ChEBI" id="CHEBI:176513"/>
    </reaction>
    <physiologicalReaction direction="left-to-right" evidence="8">
        <dbReference type="Rhea" id="RHEA:67889"/>
    </physiologicalReaction>
</comment>
<dbReference type="GO" id="GO:0051923">
    <property type="term" value="P:sulfation"/>
    <property type="evidence" value="ECO:0007669"/>
    <property type="project" value="UniProtKB-ARBA"/>
</dbReference>
<dbReference type="FunFam" id="3.40.50.300:FF:000433">
    <property type="entry name" value="Estrogen sulfotransferase"/>
    <property type="match status" value="1"/>
</dbReference>
<evidence type="ECO:0000259" key="12">
    <source>
        <dbReference type="Pfam" id="PF00685"/>
    </source>
</evidence>
<organism evidence="13 14">
    <name type="scientific">Suricata suricatta</name>
    <name type="common">Meerkat</name>
    <dbReference type="NCBI Taxonomy" id="37032"/>
    <lineage>
        <taxon>Eukaryota</taxon>
        <taxon>Metazoa</taxon>
        <taxon>Chordata</taxon>
        <taxon>Craniata</taxon>
        <taxon>Vertebrata</taxon>
        <taxon>Euteleostomi</taxon>
        <taxon>Mammalia</taxon>
        <taxon>Eutheria</taxon>
        <taxon>Laurasiatheria</taxon>
        <taxon>Carnivora</taxon>
        <taxon>Feliformia</taxon>
        <taxon>Herpestidae</taxon>
        <taxon>Suricata</taxon>
    </lineage>
</organism>
<dbReference type="Ensembl" id="ENSSSUT00005035052.1">
    <property type="protein sequence ID" value="ENSSSUP00005030712.1"/>
    <property type="gene ID" value="ENSSSUG00005019843.1"/>
</dbReference>
<comment type="catalytic activity">
    <reaction evidence="5">
        <text>4-ethylphenol + 3'-phosphoadenylyl sulfate = 4-ethylphenyl sulfate + adenosine 3',5'-bisphosphate + H(+)</text>
        <dbReference type="Rhea" id="RHEA:70607"/>
        <dbReference type="ChEBI" id="CHEBI:15378"/>
        <dbReference type="ChEBI" id="CHEBI:49584"/>
        <dbReference type="ChEBI" id="CHEBI:58339"/>
        <dbReference type="ChEBI" id="CHEBI:58343"/>
        <dbReference type="ChEBI" id="CHEBI:133681"/>
    </reaction>
    <physiologicalReaction direction="left-to-right" evidence="5">
        <dbReference type="Rhea" id="RHEA:70608"/>
    </physiologicalReaction>
</comment>
<comment type="similarity">
    <text evidence="2 10">Belongs to the sulfotransferase 1 family.</text>
</comment>
<keyword evidence="14" id="KW-1185">Reference proteome</keyword>
<reference evidence="13 14" key="1">
    <citation type="submission" date="2019-05" db="EMBL/GenBank/DDBJ databases">
        <title>A Chromosome-scale Meerkat (S. suricatta) Genome Assembly.</title>
        <authorList>
            <person name="Dudchenko O."/>
            <person name="Lieberman Aiden E."/>
            <person name="Tung J."/>
            <person name="Barreiro L.B."/>
            <person name="Clutton-Brock T.H."/>
        </authorList>
    </citation>
    <scope>NUCLEOTIDE SEQUENCE [LARGE SCALE GENOMIC DNA]</scope>
</reference>
<accession>A0A673VAN1</accession>
<dbReference type="EC" id="2.8.2.-" evidence="10"/>
<reference evidence="13" key="2">
    <citation type="submission" date="2025-08" db="UniProtKB">
        <authorList>
            <consortium name="Ensembl"/>
        </authorList>
    </citation>
    <scope>IDENTIFICATION</scope>
</reference>
<name>A0A673VAN1_SURSU</name>
<evidence type="ECO:0000256" key="2">
    <source>
        <dbReference type="ARBA" id="ARBA00005771"/>
    </source>
</evidence>
<dbReference type="GO" id="GO:0004062">
    <property type="term" value="F:aryl sulfotransferase activity"/>
    <property type="evidence" value="ECO:0007669"/>
    <property type="project" value="UniProtKB-EC"/>
</dbReference>
<evidence type="ECO:0000256" key="7">
    <source>
        <dbReference type="ARBA" id="ARBA00093189"/>
    </source>
</evidence>
<evidence type="ECO:0000256" key="8">
    <source>
        <dbReference type="ARBA" id="ARBA00093194"/>
    </source>
</evidence>
<dbReference type="Gene3D" id="3.40.50.300">
    <property type="entry name" value="P-loop containing nucleotide triphosphate hydrolases"/>
    <property type="match status" value="1"/>
</dbReference>
<dbReference type="InterPro" id="IPR027417">
    <property type="entry name" value="P-loop_NTPase"/>
</dbReference>
<keyword evidence="3" id="KW-0963">Cytoplasm</keyword>
<evidence type="ECO:0000313" key="13">
    <source>
        <dbReference type="Ensembl" id="ENSSSUP00005030712.1"/>
    </source>
</evidence>
<reference evidence="13" key="3">
    <citation type="submission" date="2025-09" db="UniProtKB">
        <authorList>
            <consortium name="Ensembl"/>
        </authorList>
    </citation>
    <scope>IDENTIFICATION</scope>
</reference>
<protein>
    <recommendedName>
        <fullName evidence="10">Sulfotransferase</fullName>
        <ecNumber evidence="10">2.8.2.-</ecNumber>
    </recommendedName>
</protein>
<gene>
    <name evidence="13" type="primary">SULT2B1</name>
</gene>
<evidence type="ECO:0000256" key="3">
    <source>
        <dbReference type="ARBA" id="ARBA00022490"/>
    </source>
</evidence>
<dbReference type="Pfam" id="PF00685">
    <property type="entry name" value="Sulfotransfer_1"/>
    <property type="match status" value="1"/>
</dbReference>
<dbReference type="GO" id="GO:0005737">
    <property type="term" value="C:cytoplasm"/>
    <property type="evidence" value="ECO:0007669"/>
    <property type="project" value="UniProtKB-SubCell"/>
</dbReference>
<evidence type="ECO:0000313" key="14">
    <source>
        <dbReference type="Proteomes" id="UP000472268"/>
    </source>
</evidence>
<sequence>MGLKQSVLTGVASQRVPFSVSSLPAPRGTSGLVASQVLMVSPPYSYSQKLSGEYFRYKGILFPTGLYSPESIQTAEDAEVQDDDIFIITYPKSGTNWMIEILSLILKDGDPAWTRSVPIWKRAPWCETILGAFSLSDQPRPRLLSSHLPIQLFTKAFFNSKAKAIYVGRNPRDVAVSLYHYSKIAKQLKDPGTPDQFLQNFLEGEVQFGSWFDHIKGWIRMKGKENFLFITYEELQQDLHSSVQRICQFLGRPLGEEALGSVVAHSAFGAMKANAMSNFTLLPPSLLDQRHGAFLRKGVCGDWKNHFTVAQSEAFDRVYREQMRGLPTFPWDDPEDASPDPDPSPTPAQPSEDPPSP</sequence>
<dbReference type="OMA" id="DPYEKNI"/>
<evidence type="ECO:0000256" key="11">
    <source>
        <dbReference type="SAM" id="MobiDB-lite"/>
    </source>
</evidence>
<comment type="catalytic activity">
    <reaction evidence="7">
        <text>3,3',5-triiodo-L-thyronine + 3'-phosphoadenylyl sulfate = 3,3',5-triiodo-L-thyronine sulfate + adenosine 3',5'-bisphosphate + H(+)</text>
        <dbReference type="Rhea" id="RHEA:67876"/>
        <dbReference type="ChEBI" id="CHEBI:15378"/>
        <dbReference type="ChEBI" id="CHEBI:58339"/>
        <dbReference type="ChEBI" id="CHEBI:58343"/>
        <dbReference type="ChEBI" id="CHEBI:176511"/>
        <dbReference type="ChEBI" id="CHEBI:533015"/>
    </reaction>
    <physiologicalReaction direction="left-to-right" evidence="7">
        <dbReference type="Rhea" id="RHEA:67877"/>
    </physiologicalReaction>
</comment>
<comment type="subcellular location">
    <subcellularLocation>
        <location evidence="1">Cytoplasm</location>
    </subcellularLocation>
</comment>
<evidence type="ECO:0000256" key="10">
    <source>
        <dbReference type="RuleBase" id="RU361155"/>
    </source>
</evidence>